<proteinExistence type="predicted"/>
<dbReference type="HOGENOM" id="CLU_3350794_0_0_1"/>
<reference evidence="1" key="2">
    <citation type="journal article" date="2008" name="Genome Biol.">
        <title>Improved genome assembly and evidence-based global gene model set for the chordate Ciona intestinalis: new insight into intron and operon populations.</title>
        <authorList>
            <person name="Satou Y."/>
            <person name="Mineta K."/>
            <person name="Ogasawara M."/>
            <person name="Sasakura Y."/>
            <person name="Shoguchi E."/>
            <person name="Ueno K."/>
            <person name="Yamada L."/>
            <person name="Matsumoto J."/>
            <person name="Wasserscheid J."/>
            <person name="Dewar K."/>
            <person name="Wiley G.B."/>
            <person name="Macmil S.L."/>
            <person name="Roe B.A."/>
            <person name="Zeller R.W."/>
            <person name="Hastings K.E."/>
            <person name="Lemaire P."/>
            <person name="Lindquist E."/>
            <person name="Endo T."/>
            <person name="Hotta K."/>
            <person name="Inaba K."/>
        </authorList>
    </citation>
    <scope>NUCLEOTIDE SEQUENCE [LARGE SCALE GENOMIC DNA]</scope>
    <source>
        <strain evidence="1">wild type</strain>
    </source>
</reference>
<keyword evidence="2" id="KW-1185">Reference proteome</keyword>
<reference evidence="1" key="3">
    <citation type="submission" date="2025-08" db="UniProtKB">
        <authorList>
            <consortium name="Ensembl"/>
        </authorList>
    </citation>
    <scope>IDENTIFICATION</scope>
</reference>
<sequence>MIFDHKVSIWQEKCQIRVFSTSCKIFISFSDGLYFVS</sequence>
<name>H2XYW8_CIOIN</name>
<protein>
    <submittedName>
        <fullName evidence="1">Uncharacterized protein</fullName>
    </submittedName>
</protein>
<dbReference type="Proteomes" id="UP000008144">
    <property type="component" value="Chromosome 6"/>
</dbReference>
<dbReference type="EMBL" id="EAAA01002271">
    <property type="status" value="NOT_ANNOTATED_CDS"/>
    <property type="molecule type" value="Genomic_DNA"/>
</dbReference>
<reference evidence="2" key="1">
    <citation type="journal article" date="2002" name="Science">
        <title>The draft genome of Ciona intestinalis: insights into chordate and vertebrate origins.</title>
        <authorList>
            <person name="Dehal P."/>
            <person name="Satou Y."/>
            <person name="Campbell R.K."/>
            <person name="Chapman J."/>
            <person name="Degnan B."/>
            <person name="De Tomaso A."/>
            <person name="Davidson B."/>
            <person name="Di Gregorio A."/>
            <person name="Gelpke M."/>
            <person name="Goodstein D.M."/>
            <person name="Harafuji N."/>
            <person name="Hastings K.E."/>
            <person name="Ho I."/>
            <person name="Hotta K."/>
            <person name="Huang W."/>
            <person name="Kawashima T."/>
            <person name="Lemaire P."/>
            <person name="Martinez D."/>
            <person name="Meinertzhagen I.A."/>
            <person name="Necula S."/>
            <person name="Nonaka M."/>
            <person name="Putnam N."/>
            <person name="Rash S."/>
            <person name="Saiga H."/>
            <person name="Satake M."/>
            <person name="Terry A."/>
            <person name="Yamada L."/>
            <person name="Wang H.G."/>
            <person name="Awazu S."/>
            <person name="Azumi K."/>
            <person name="Boore J."/>
            <person name="Branno M."/>
            <person name="Chin-Bow S."/>
            <person name="DeSantis R."/>
            <person name="Doyle S."/>
            <person name="Francino P."/>
            <person name="Keys D.N."/>
            <person name="Haga S."/>
            <person name="Hayashi H."/>
            <person name="Hino K."/>
            <person name="Imai K.S."/>
            <person name="Inaba K."/>
            <person name="Kano S."/>
            <person name="Kobayashi K."/>
            <person name="Kobayashi M."/>
            <person name="Lee B.I."/>
            <person name="Makabe K.W."/>
            <person name="Manohar C."/>
            <person name="Matassi G."/>
            <person name="Medina M."/>
            <person name="Mochizuki Y."/>
            <person name="Mount S."/>
            <person name="Morishita T."/>
            <person name="Miura S."/>
            <person name="Nakayama A."/>
            <person name="Nishizaka S."/>
            <person name="Nomoto H."/>
            <person name="Ohta F."/>
            <person name="Oishi K."/>
            <person name="Rigoutsos I."/>
            <person name="Sano M."/>
            <person name="Sasaki A."/>
            <person name="Sasakura Y."/>
            <person name="Shoguchi E."/>
            <person name="Shin-i T."/>
            <person name="Spagnuolo A."/>
            <person name="Stainier D."/>
            <person name="Suzuki M.M."/>
            <person name="Tassy O."/>
            <person name="Takatori N."/>
            <person name="Tokuoka M."/>
            <person name="Yagi K."/>
            <person name="Yoshizaki F."/>
            <person name="Wada S."/>
            <person name="Zhang C."/>
            <person name="Hyatt P.D."/>
            <person name="Larimer F."/>
            <person name="Detter C."/>
            <person name="Doggett N."/>
            <person name="Glavina T."/>
            <person name="Hawkins T."/>
            <person name="Richardson P."/>
            <person name="Lucas S."/>
            <person name="Kohara Y."/>
            <person name="Levine M."/>
            <person name="Satoh N."/>
            <person name="Rokhsar D.S."/>
        </authorList>
    </citation>
    <scope>NUCLEOTIDE SEQUENCE [LARGE SCALE GENOMIC DNA]</scope>
</reference>
<dbReference type="Ensembl" id="ENSCINT00000032382.1">
    <property type="protein sequence ID" value="ENSCINP00000034852.1"/>
    <property type="gene ID" value="ENSCING00000022071.1"/>
</dbReference>
<dbReference type="AlphaFoldDB" id="H2XYW8"/>
<evidence type="ECO:0000313" key="2">
    <source>
        <dbReference type="Proteomes" id="UP000008144"/>
    </source>
</evidence>
<dbReference type="InParanoid" id="H2XYW8"/>
<accession>H2XYW8</accession>
<organism evidence="1 2">
    <name type="scientific">Ciona intestinalis</name>
    <name type="common">Transparent sea squirt</name>
    <name type="synonym">Ascidia intestinalis</name>
    <dbReference type="NCBI Taxonomy" id="7719"/>
    <lineage>
        <taxon>Eukaryota</taxon>
        <taxon>Metazoa</taxon>
        <taxon>Chordata</taxon>
        <taxon>Tunicata</taxon>
        <taxon>Ascidiacea</taxon>
        <taxon>Phlebobranchia</taxon>
        <taxon>Cionidae</taxon>
        <taxon>Ciona</taxon>
    </lineage>
</organism>
<evidence type="ECO:0000313" key="1">
    <source>
        <dbReference type="Ensembl" id="ENSCINP00000034852.1"/>
    </source>
</evidence>
<reference evidence="1" key="4">
    <citation type="submission" date="2025-09" db="UniProtKB">
        <authorList>
            <consortium name="Ensembl"/>
        </authorList>
    </citation>
    <scope>IDENTIFICATION</scope>
</reference>